<evidence type="ECO:0000313" key="1">
    <source>
        <dbReference type="EMBL" id="RDB30599.1"/>
    </source>
</evidence>
<keyword evidence="2" id="KW-1185">Reference proteome</keyword>
<accession>A0A369K7K5</accession>
<organism evidence="1 2">
    <name type="scientific">Hypsizygus marmoreus</name>
    <name type="common">White beech mushroom</name>
    <name type="synonym">Agaricus marmoreus</name>
    <dbReference type="NCBI Taxonomy" id="39966"/>
    <lineage>
        <taxon>Eukaryota</taxon>
        <taxon>Fungi</taxon>
        <taxon>Dikarya</taxon>
        <taxon>Basidiomycota</taxon>
        <taxon>Agaricomycotina</taxon>
        <taxon>Agaricomycetes</taxon>
        <taxon>Agaricomycetidae</taxon>
        <taxon>Agaricales</taxon>
        <taxon>Tricholomatineae</taxon>
        <taxon>Lyophyllaceae</taxon>
        <taxon>Hypsizygus</taxon>
    </lineage>
</organism>
<feature type="non-terminal residue" evidence="1">
    <location>
        <position position="1"/>
    </location>
</feature>
<gene>
    <name evidence="1" type="ORF">Hypma_005859</name>
</gene>
<proteinExistence type="predicted"/>
<dbReference type="AlphaFoldDB" id="A0A369K7K5"/>
<dbReference type="Proteomes" id="UP000076154">
    <property type="component" value="Unassembled WGS sequence"/>
</dbReference>
<evidence type="ECO:0000313" key="2">
    <source>
        <dbReference type="Proteomes" id="UP000076154"/>
    </source>
</evidence>
<comment type="caution">
    <text evidence="1">The sequence shown here is derived from an EMBL/GenBank/DDBJ whole genome shotgun (WGS) entry which is preliminary data.</text>
</comment>
<reference evidence="1" key="1">
    <citation type="submission" date="2018-04" db="EMBL/GenBank/DDBJ databases">
        <title>Whole genome sequencing of Hypsizygus marmoreus.</title>
        <authorList>
            <person name="Choi I.-G."/>
            <person name="Min B."/>
            <person name="Kim J.-G."/>
            <person name="Kim S."/>
            <person name="Oh Y.-L."/>
            <person name="Kong W.-S."/>
            <person name="Park H."/>
            <person name="Jeong J."/>
            <person name="Song E.-S."/>
        </authorList>
    </citation>
    <scope>NUCLEOTIDE SEQUENCE [LARGE SCALE GENOMIC DNA]</scope>
    <source>
        <strain evidence="1">51987-8</strain>
    </source>
</reference>
<dbReference type="EMBL" id="LUEZ02000004">
    <property type="protein sequence ID" value="RDB30599.1"/>
    <property type="molecule type" value="Genomic_DNA"/>
</dbReference>
<feature type="non-terminal residue" evidence="1">
    <location>
        <position position="258"/>
    </location>
</feature>
<sequence length="258" mass="27479">VRSYPGITHASQVNNLRFSASVWHAQVVIILGQLGAHSNRFIRALCKAMTGFVASWFGVGTLTPTFPPAWGEWIAIGMAQGAHFCPHLCRIPNNMLLPSPSGHLGSLPPFANPPLLVPASAADRQALYDAAQDREQALAINRACVSCVARGLEGLCDTRGPGRACSPCVSFGRGTCSLFIGHGRMAAVFPRGPRSSAVQALTHAIDNLHDTSASVNHTAALLDAGAASRFFRMVEVEELAHRFHQSHAIVLPSIYAPS</sequence>
<name>A0A369K7K5_HYPMA</name>
<protein>
    <submittedName>
        <fullName evidence="1">Uncharacterized protein</fullName>
    </submittedName>
</protein>
<dbReference type="InParanoid" id="A0A369K7K5"/>